<gene>
    <name evidence="2" type="ORF">S01H1_74309</name>
</gene>
<organism evidence="2">
    <name type="scientific">marine sediment metagenome</name>
    <dbReference type="NCBI Taxonomy" id="412755"/>
    <lineage>
        <taxon>unclassified sequences</taxon>
        <taxon>metagenomes</taxon>
        <taxon>ecological metagenomes</taxon>
    </lineage>
</organism>
<protein>
    <recommendedName>
        <fullName evidence="1">Methyltransferase domain-containing protein</fullName>
    </recommendedName>
</protein>
<dbReference type="Pfam" id="PF13649">
    <property type="entry name" value="Methyltransf_25"/>
    <property type="match status" value="1"/>
</dbReference>
<name>X0YGD5_9ZZZZ</name>
<dbReference type="CDD" id="cd02440">
    <property type="entry name" value="AdoMet_MTases"/>
    <property type="match status" value="1"/>
</dbReference>
<evidence type="ECO:0000259" key="1">
    <source>
        <dbReference type="Pfam" id="PF13649"/>
    </source>
</evidence>
<evidence type="ECO:0000313" key="2">
    <source>
        <dbReference type="EMBL" id="GAG35886.1"/>
    </source>
</evidence>
<dbReference type="InterPro" id="IPR029063">
    <property type="entry name" value="SAM-dependent_MTases_sf"/>
</dbReference>
<dbReference type="EMBL" id="BARS01049711">
    <property type="protein sequence ID" value="GAG35886.1"/>
    <property type="molecule type" value="Genomic_DNA"/>
</dbReference>
<dbReference type="Gene3D" id="3.40.50.150">
    <property type="entry name" value="Vaccinia Virus protein VP39"/>
    <property type="match status" value="1"/>
</dbReference>
<dbReference type="AlphaFoldDB" id="X0YGD5"/>
<feature type="domain" description="Methyltransferase" evidence="1">
    <location>
        <begin position="37"/>
        <end position="77"/>
    </location>
</feature>
<reference evidence="2" key="1">
    <citation type="journal article" date="2014" name="Front. Microbiol.">
        <title>High frequency of phylogenetically diverse reductive dehalogenase-homologous genes in deep subseafloor sedimentary metagenomes.</title>
        <authorList>
            <person name="Kawai M."/>
            <person name="Futagami T."/>
            <person name="Toyoda A."/>
            <person name="Takaki Y."/>
            <person name="Nishi S."/>
            <person name="Hori S."/>
            <person name="Arai W."/>
            <person name="Tsubouchi T."/>
            <person name="Morono Y."/>
            <person name="Uchiyama I."/>
            <person name="Ito T."/>
            <person name="Fujiyama A."/>
            <person name="Inagaki F."/>
            <person name="Takami H."/>
        </authorList>
    </citation>
    <scope>NUCLEOTIDE SEQUENCE</scope>
    <source>
        <strain evidence="2">Expedition CK06-06</strain>
    </source>
</reference>
<feature type="non-terminal residue" evidence="2">
    <location>
        <position position="84"/>
    </location>
</feature>
<proteinExistence type="predicted"/>
<dbReference type="InterPro" id="IPR041698">
    <property type="entry name" value="Methyltransf_25"/>
</dbReference>
<accession>X0YGD5</accession>
<comment type="caution">
    <text evidence="2">The sequence shown here is derived from an EMBL/GenBank/DDBJ whole genome shotgun (WGS) entry which is preliminary data.</text>
</comment>
<dbReference type="SUPFAM" id="SSF53335">
    <property type="entry name" value="S-adenosyl-L-methionine-dependent methyltransferases"/>
    <property type="match status" value="1"/>
</dbReference>
<sequence length="84" mass="9575">MDSKNHYCQIEEIKYWNSRQLLKEEQKALDWIEKGGVLDIGCGSGIFLKYLRKKGLKELIGLDISLGMLKKAKTNGFSEGRIQA</sequence>